<dbReference type="PANTHER" id="PTHR35771:SF3">
    <property type="entry name" value="TRANSMEMBRANE PROTEIN"/>
    <property type="match status" value="1"/>
</dbReference>
<feature type="region of interest" description="Disordered" evidence="1">
    <location>
        <begin position="61"/>
        <end position="125"/>
    </location>
</feature>
<dbReference type="Proteomes" id="UP001642360">
    <property type="component" value="Unassembled WGS sequence"/>
</dbReference>
<proteinExistence type="predicted"/>
<evidence type="ECO:0000313" key="3">
    <source>
        <dbReference type="EMBL" id="CAK9147648.1"/>
    </source>
</evidence>
<reference evidence="3 4" key="1">
    <citation type="submission" date="2024-02" db="EMBL/GenBank/DDBJ databases">
        <authorList>
            <person name="Vignale AGUSTIN F."/>
            <person name="Sosa J E."/>
            <person name="Modenutti C."/>
        </authorList>
    </citation>
    <scope>NUCLEOTIDE SEQUENCE [LARGE SCALE GENOMIC DNA]</scope>
</reference>
<keyword evidence="2" id="KW-0472">Membrane</keyword>
<accession>A0ABC8RRN0</accession>
<name>A0ABC8RRN0_9AQUA</name>
<feature type="compositionally biased region" description="Polar residues" evidence="1">
    <location>
        <begin position="94"/>
        <end position="103"/>
    </location>
</feature>
<keyword evidence="4" id="KW-1185">Reference proteome</keyword>
<dbReference type="EMBL" id="CAUOFW020001714">
    <property type="protein sequence ID" value="CAK9147648.1"/>
    <property type="molecule type" value="Genomic_DNA"/>
</dbReference>
<keyword evidence="2" id="KW-1133">Transmembrane helix</keyword>
<evidence type="ECO:0000256" key="1">
    <source>
        <dbReference type="SAM" id="MobiDB-lite"/>
    </source>
</evidence>
<dbReference type="PANTHER" id="PTHR35771">
    <property type="entry name" value="TRANSMEMBRANE PROTEIN-RELATED"/>
    <property type="match status" value="1"/>
</dbReference>
<evidence type="ECO:0008006" key="5">
    <source>
        <dbReference type="Google" id="ProtNLM"/>
    </source>
</evidence>
<keyword evidence="2" id="KW-0812">Transmembrane</keyword>
<organism evidence="3 4">
    <name type="scientific">Ilex paraguariensis</name>
    <name type="common">yerba mate</name>
    <dbReference type="NCBI Taxonomy" id="185542"/>
    <lineage>
        <taxon>Eukaryota</taxon>
        <taxon>Viridiplantae</taxon>
        <taxon>Streptophyta</taxon>
        <taxon>Embryophyta</taxon>
        <taxon>Tracheophyta</taxon>
        <taxon>Spermatophyta</taxon>
        <taxon>Magnoliopsida</taxon>
        <taxon>eudicotyledons</taxon>
        <taxon>Gunneridae</taxon>
        <taxon>Pentapetalae</taxon>
        <taxon>asterids</taxon>
        <taxon>campanulids</taxon>
        <taxon>Aquifoliales</taxon>
        <taxon>Aquifoliaceae</taxon>
        <taxon>Ilex</taxon>
    </lineage>
</organism>
<evidence type="ECO:0000256" key="2">
    <source>
        <dbReference type="SAM" id="Phobius"/>
    </source>
</evidence>
<evidence type="ECO:0000313" key="4">
    <source>
        <dbReference type="Proteomes" id="UP001642360"/>
    </source>
</evidence>
<gene>
    <name evidence="3" type="ORF">ILEXP_LOCUS15564</name>
</gene>
<sequence>MFDLGDELIIENYRIPWLIWIQLVVLFLLIIILFYFSISTSDLSENTTTATATATASHQSRGSLVISTKSHNNNPARLNTTSSSHKSKVRENQSKGGETGTSTSRRRVKSGEDSQESDQGTSTKDVTHFSSFEHSYHPCHYLGLAKQAVLKCLGLDFLFESSSNKEAGKEH</sequence>
<comment type="caution">
    <text evidence="3">The sequence shown here is derived from an EMBL/GenBank/DDBJ whole genome shotgun (WGS) entry which is preliminary data.</text>
</comment>
<dbReference type="AlphaFoldDB" id="A0ABC8RRN0"/>
<protein>
    <recommendedName>
        <fullName evidence="5">Transmembrane protein</fullName>
    </recommendedName>
</protein>
<feature type="compositionally biased region" description="Polar residues" evidence="1">
    <location>
        <begin position="61"/>
        <end position="84"/>
    </location>
</feature>
<feature type="transmembrane region" description="Helical" evidence="2">
    <location>
        <begin position="17"/>
        <end position="36"/>
    </location>
</feature>